<organism evidence="5 6">
    <name type="scientific">Falsiruegeria mediterranea M17</name>
    <dbReference type="NCBI Taxonomy" id="1200281"/>
    <lineage>
        <taxon>Bacteria</taxon>
        <taxon>Pseudomonadati</taxon>
        <taxon>Pseudomonadota</taxon>
        <taxon>Alphaproteobacteria</taxon>
        <taxon>Rhodobacterales</taxon>
        <taxon>Roseobacteraceae</taxon>
        <taxon>Falsiruegeria</taxon>
    </lineage>
</organism>
<proteinExistence type="inferred from homology"/>
<gene>
    <name evidence="5" type="primary">czcB_2</name>
    <name evidence="5" type="ORF">TRM7615_04428</name>
</gene>
<protein>
    <submittedName>
        <fullName evidence="5">Cobalt-zinc-cadmium resistance protein CzcB</fullName>
    </submittedName>
</protein>
<sequence length="266" mass="29360">MKFFLTVSFMACASIAAAQDRHACVIDPSFTVNLSSPFTGLLDEVLVDRGDWVEEGQTVARLWSRLESATVDLMKARAESDAEVAAQEARLRLAQQAHERVAQLFNQRISTREALEEREAALEVATRGLSEAQLRQRLAQLELQRAQISVEDRSIRAPIAGLVTERFLSPGEYLSSDDWVLTISRLDPLYVEAFVPTSLYGDVKIGQMATVYPNLAGSEPRDAKIVIVDRVFDATSDTFGVRLELANPDASLPAGQRCEVDFGVSK</sequence>
<dbReference type="PANTHER" id="PTHR30469">
    <property type="entry name" value="MULTIDRUG RESISTANCE PROTEIN MDTA"/>
    <property type="match status" value="1"/>
</dbReference>
<feature type="chain" id="PRO_5015357580" evidence="2">
    <location>
        <begin position="19"/>
        <end position="266"/>
    </location>
</feature>
<dbReference type="Proteomes" id="UP000244898">
    <property type="component" value="Unassembled WGS sequence"/>
</dbReference>
<feature type="signal peptide" evidence="2">
    <location>
        <begin position="1"/>
        <end position="18"/>
    </location>
</feature>
<keyword evidence="2" id="KW-0732">Signal</keyword>
<dbReference type="Pfam" id="PF25954">
    <property type="entry name" value="Beta-barrel_RND_2"/>
    <property type="match status" value="1"/>
</dbReference>
<evidence type="ECO:0000259" key="3">
    <source>
        <dbReference type="Pfam" id="PF25954"/>
    </source>
</evidence>
<dbReference type="Gene3D" id="2.40.30.170">
    <property type="match status" value="1"/>
</dbReference>
<dbReference type="GO" id="GO:1990281">
    <property type="term" value="C:efflux pump complex"/>
    <property type="evidence" value="ECO:0007669"/>
    <property type="project" value="TreeGrafter"/>
</dbReference>
<dbReference type="InterPro" id="IPR058647">
    <property type="entry name" value="BSH_CzcB-like"/>
</dbReference>
<dbReference type="SUPFAM" id="SSF111369">
    <property type="entry name" value="HlyD-like secretion proteins"/>
    <property type="match status" value="1"/>
</dbReference>
<keyword evidence="6" id="KW-1185">Reference proteome</keyword>
<feature type="domain" description="CzcB-like barrel-sandwich hybrid" evidence="4">
    <location>
        <begin position="33"/>
        <end position="184"/>
    </location>
</feature>
<dbReference type="RefSeq" id="WP_108791803.1">
    <property type="nucleotide sequence ID" value="NZ_ONZG01000014.1"/>
</dbReference>
<dbReference type="InterPro" id="IPR006143">
    <property type="entry name" value="RND_pump_MFP"/>
</dbReference>
<dbReference type="Gene3D" id="1.10.287.470">
    <property type="entry name" value="Helix hairpin bin"/>
    <property type="match status" value="1"/>
</dbReference>
<dbReference type="AlphaFoldDB" id="A0A2R8CEM5"/>
<evidence type="ECO:0000256" key="1">
    <source>
        <dbReference type="ARBA" id="ARBA00009477"/>
    </source>
</evidence>
<evidence type="ECO:0000313" key="6">
    <source>
        <dbReference type="Proteomes" id="UP000244898"/>
    </source>
</evidence>
<dbReference type="OrthoDB" id="9791520at2"/>
<dbReference type="Gene3D" id="2.40.50.100">
    <property type="match status" value="1"/>
</dbReference>
<dbReference type="NCBIfam" id="TIGR01730">
    <property type="entry name" value="RND_mfp"/>
    <property type="match status" value="1"/>
</dbReference>
<name>A0A2R8CEM5_9RHOB</name>
<dbReference type="InterPro" id="IPR058792">
    <property type="entry name" value="Beta-barrel_RND_2"/>
</dbReference>
<evidence type="ECO:0000259" key="4">
    <source>
        <dbReference type="Pfam" id="PF25973"/>
    </source>
</evidence>
<accession>A0A2R8CEM5</accession>
<dbReference type="EMBL" id="ONZG01000014">
    <property type="protein sequence ID" value="SPJ30891.1"/>
    <property type="molecule type" value="Genomic_DNA"/>
</dbReference>
<dbReference type="Pfam" id="PF25973">
    <property type="entry name" value="BSH_CzcB"/>
    <property type="match status" value="1"/>
</dbReference>
<feature type="domain" description="CusB-like beta-barrel" evidence="3">
    <location>
        <begin position="190"/>
        <end position="262"/>
    </location>
</feature>
<comment type="similarity">
    <text evidence="1">Belongs to the membrane fusion protein (MFP) (TC 8.A.1) family.</text>
</comment>
<dbReference type="GO" id="GO:0015562">
    <property type="term" value="F:efflux transmembrane transporter activity"/>
    <property type="evidence" value="ECO:0007669"/>
    <property type="project" value="TreeGrafter"/>
</dbReference>
<evidence type="ECO:0000313" key="5">
    <source>
        <dbReference type="EMBL" id="SPJ30891.1"/>
    </source>
</evidence>
<reference evidence="6" key="1">
    <citation type="submission" date="2018-03" db="EMBL/GenBank/DDBJ databases">
        <authorList>
            <person name="Rodrigo-Torres L."/>
            <person name="Arahal R. D."/>
            <person name="Lucena T."/>
        </authorList>
    </citation>
    <scope>NUCLEOTIDE SEQUENCE [LARGE SCALE GENOMIC DNA]</scope>
    <source>
        <strain evidence="6">CECT 7615</strain>
    </source>
</reference>
<evidence type="ECO:0000256" key="2">
    <source>
        <dbReference type="SAM" id="SignalP"/>
    </source>
</evidence>